<gene>
    <name evidence="1" type="ORF">A6A05_04875</name>
</gene>
<dbReference type="RefSeq" id="WP_068504538.1">
    <property type="nucleotide sequence ID" value="NZ_LWQU01000196.1"/>
</dbReference>
<accession>A0A178M6W2</accession>
<dbReference type="SUPFAM" id="SSF160537">
    <property type="entry name" value="SpoVG-like"/>
    <property type="match status" value="1"/>
</dbReference>
<dbReference type="InterPro" id="IPR036751">
    <property type="entry name" value="SpoVG_sf"/>
</dbReference>
<keyword evidence="2" id="KW-1185">Reference proteome</keyword>
<dbReference type="OrthoDB" id="7359834at2"/>
<protein>
    <submittedName>
        <fullName evidence="1">Uncharacterized protein</fullName>
    </submittedName>
</protein>
<comment type="caution">
    <text evidence="1">The sequence shown here is derived from an EMBL/GenBank/DDBJ whole genome shotgun (WGS) entry which is preliminary data.</text>
</comment>
<dbReference type="EMBL" id="LWQU01000196">
    <property type="protein sequence ID" value="OAN44499.1"/>
    <property type="molecule type" value="Genomic_DNA"/>
</dbReference>
<evidence type="ECO:0000313" key="1">
    <source>
        <dbReference type="EMBL" id="OAN44499.1"/>
    </source>
</evidence>
<dbReference type="Proteomes" id="UP000078543">
    <property type="component" value="Unassembled WGS sequence"/>
</dbReference>
<proteinExistence type="predicted"/>
<organism evidence="1 2">
    <name type="scientific">Magnetospirillum moscoviense</name>
    <dbReference type="NCBI Taxonomy" id="1437059"/>
    <lineage>
        <taxon>Bacteria</taxon>
        <taxon>Pseudomonadati</taxon>
        <taxon>Pseudomonadota</taxon>
        <taxon>Alphaproteobacteria</taxon>
        <taxon>Rhodospirillales</taxon>
        <taxon>Rhodospirillaceae</taxon>
        <taxon>Magnetospirillum</taxon>
    </lineage>
</organism>
<evidence type="ECO:0000313" key="2">
    <source>
        <dbReference type="Proteomes" id="UP000078543"/>
    </source>
</evidence>
<dbReference type="Gene3D" id="3.30.1120.40">
    <property type="entry name" value="Stage V sporulation protein G"/>
    <property type="match status" value="1"/>
</dbReference>
<reference evidence="1 2" key="1">
    <citation type="submission" date="2016-04" db="EMBL/GenBank/DDBJ databases">
        <title>Draft genome sequence of freshwater magnetotactic bacteria Magnetospirillum marisnigri SP-1 and Magnetospirillum moscoviense BB-1.</title>
        <authorList>
            <person name="Koziaeva V."/>
            <person name="Dziuba M.V."/>
            <person name="Ivanov T.M."/>
            <person name="Kuznetsov B."/>
            <person name="Grouzdev D.S."/>
        </authorList>
    </citation>
    <scope>NUCLEOTIDE SEQUENCE [LARGE SCALE GENOMIC DNA]</scope>
    <source>
        <strain evidence="1 2">BB-1</strain>
    </source>
</reference>
<dbReference type="GO" id="GO:0030435">
    <property type="term" value="P:sporulation resulting in formation of a cellular spore"/>
    <property type="evidence" value="ECO:0007669"/>
    <property type="project" value="InterPro"/>
</dbReference>
<name>A0A178M6W2_9PROT</name>
<sequence>MCTTSAIITANRVTPVSNAGKLLALADVSILMDGVEIVIHGVQIRADASGTEVTLPKYRAPDGTWMTAISLPDELKGPMGDVVMAAAIEAGILMEKQQ</sequence>
<dbReference type="AlphaFoldDB" id="A0A178M6W2"/>